<evidence type="ECO:0000313" key="1">
    <source>
        <dbReference type="EMBL" id="SFH23961.1"/>
    </source>
</evidence>
<protein>
    <submittedName>
        <fullName evidence="1">Uncharacterized protein</fullName>
    </submittedName>
</protein>
<reference evidence="1 2" key="1">
    <citation type="submission" date="2016-10" db="EMBL/GenBank/DDBJ databases">
        <authorList>
            <person name="de Groot N.N."/>
        </authorList>
    </citation>
    <scope>NUCLEOTIDE SEQUENCE [LARGE SCALE GENOMIC DNA]</scope>
    <source>
        <strain evidence="1 2">OK461</strain>
    </source>
</reference>
<dbReference type="AlphaFoldDB" id="A0A1I2YHC5"/>
<evidence type="ECO:0000313" key="2">
    <source>
        <dbReference type="Proteomes" id="UP000181942"/>
    </source>
</evidence>
<organism evidence="1 2">
    <name type="scientific">Streptomyces mirabilis</name>
    <dbReference type="NCBI Taxonomy" id="68239"/>
    <lineage>
        <taxon>Bacteria</taxon>
        <taxon>Bacillati</taxon>
        <taxon>Actinomycetota</taxon>
        <taxon>Actinomycetes</taxon>
        <taxon>Kitasatosporales</taxon>
        <taxon>Streptomycetaceae</taxon>
        <taxon>Streptomyces</taxon>
    </lineage>
</organism>
<proteinExistence type="predicted"/>
<sequence length="56" mass="6223">MLALAFLARPADPTRAAHNRTPIDLTLSQIRQLIGMLLVPPTRTLTTLLHWSCGCR</sequence>
<dbReference type="Proteomes" id="UP000181942">
    <property type="component" value="Unassembled WGS sequence"/>
</dbReference>
<gene>
    <name evidence="1" type="ORF">SAMN02787118_1713</name>
</gene>
<accession>A0A1I2YHC5</accession>
<name>A0A1I2YHC5_9ACTN</name>
<dbReference type="EMBL" id="FONR01000071">
    <property type="protein sequence ID" value="SFH23961.1"/>
    <property type="molecule type" value="Genomic_DNA"/>
</dbReference>